<evidence type="ECO:0000256" key="1">
    <source>
        <dbReference type="SAM" id="MobiDB-lite"/>
    </source>
</evidence>
<dbReference type="EMBL" id="CP036291">
    <property type="protein sequence ID" value="QDU90068.1"/>
    <property type="molecule type" value="Genomic_DNA"/>
</dbReference>
<dbReference type="KEGG" id="pnd:Pla175_34680"/>
<accession>A0A518DF38</accession>
<organism evidence="2 3">
    <name type="scientific">Pirellulimonas nuda</name>
    <dbReference type="NCBI Taxonomy" id="2528009"/>
    <lineage>
        <taxon>Bacteria</taxon>
        <taxon>Pseudomonadati</taxon>
        <taxon>Planctomycetota</taxon>
        <taxon>Planctomycetia</taxon>
        <taxon>Pirellulales</taxon>
        <taxon>Lacipirellulaceae</taxon>
        <taxon>Pirellulimonas</taxon>
    </lineage>
</organism>
<keyword evidence="3" id="KW-1185">Reference proteome</keyword>
<evidence type="ECO:0000313" key="2">
    <source>
        <dbReference type="EMBL" id="QDU90068.1"/>
    </source>
</evidence>
<protein>
    <submittedName>
        <fullName evidence="2">Uncharacterized protein</fullName>
    </submittedName>
</protein>
<dbReference type="AlphaFoldDB" id="A0A518DF38"/>
<feature type="region of interest" description="Disordered" evidence="1">
    <location>
        <begin position="1"/>
        <end position="24"/>
    </location>
</feature>
<evidence type="ECO:0000313" key="3">
    <source>
        <dbReference type="Proteomes" id="UP000317429"/>
    </source>
</evidence>
<proteinExistence type="predicted"/>
<reference evidence="2 3" key="1">
    <citation type="submission" date="2019-02" db="EMBL/GenBank/DDBJ databases">
        <title>Deep-cultivation of Planctomycetes and their phenomic and genomic characterization uncovers novel biology.</title>
        <authorList>
            <person name="Wiegand S."/>
            <person name="Jogler M."/>
            <person name="Boedeker C."/>
            <person name="Pinto D."/>
            <person name="Vollmers J."/>
            <person name="Rivas-Marin E."/>
            <person name="Kohn T."/>
            <person name="Peeters S.H."/>
            <person name="Heuer A."/>
            <person name="Rast P."/>
            <person name="Oberbeckmann S."/>
            <person name="Bunk B."/>
            <person name="Jeske O."/>
            <person name="Meyerdierks A."/>
            <person name="Storesund J.E."/>
            <person name="Kallscheuer N."/>
            <person name="Luecker S."/>
            <person name="Lage O.M."/>
            <person name="Pohl T."/>
            <person name="Merkel B.J."/>
            <person name="Hornburger P."/>
            <person name="Mueller R.-W."/>
            <person name="Bruemmer F."/>
            <person name="Labrenz M."/>
            <person name="Spormann A.M."/>
            <person name="Op den Camp H."/>
            <person name="Overmann J."/>
            <person name="Amann R."/>
            <person name="Jetten M.S.M."/>
            <person name="Mascher T."/>
            <person name="Medema M.H."/>
            <person name="Devos D.P."/>
            <person name="Kaster A.-K."/>
            <person name="Ovreas L."/>
            <person name="Rohde M."/>
            <person name="Galperin M.Y."/>
            <person name="Jogler C."/>
        </authorList>
    </citation>
    <scope>NUCLEOTIDE SEQUENCE [LARGE SCALE GENOMIC DNA]</scope>
    <source>
        <strain evidence="2 3">Pla175</strain>
    </source>
</reference>
<dbReference type="OrthoDB" id="267525at2"/>
<gene>
    <name evidence="2" type="ORF">Pla175_34680</name>
</gene>
<dbReference type="RefSeq" id="WP_145287832.1">
    <property type="nucleotide sequence ID" value="NZ_CP036291.1"/>
</dbReference>
<dbReference type="Proteomes" id="UP000317429">
    <property type="component" value="Chromosome"/>
</dbReference>
<name>A0A518DF38_9BACT</name>
<sequence length="162" mass="17897">MPDPEPQHQAAPPTPADARPAGPPKISVGAFEFTSVGVRVRGKPGVEQWKGPLEFALWCQKAGPWWIGDLLNAGEGSFGEMFSQMCEGLVSPDMLNRYAAVARKVPIENRTPNQSWSAHANVARLDVGLQRRFLKAAIREGWSSEELRVKVRDFCREEGGTR</sequence>